<comment type="similarity">
    <text evidence="1">Belongs to the cytidylyltransferase family.</text>
</comment>
<reference evidence="12" key="1">
    <citation type="submission" date="2020-05" db="EMBL/GenBank/DDBJ databases">
        <title>Mycena genomes resolve the evolution of fungal bioluminescence.</title>
        <authorList>
            <person name="Tsai I.J."/>
        </authorList>
    </citation>
    <scope>NUCLEOTIDE SEQUENCE</scope>
    <source>
        <strain evidence="12">171206Taipei</strain>
    </source>
</reference>
<dbReference type="RefSeq" id="XP_037217466.1">
    <property type="nucleotide sequence ID" value="XM_037366054.1"/>
</dbReference>
<dbReference type="Gene3D" id="3.50.50.100">
    <property type="match status" value="1"/>
</dbReference>
<dbReference type="InterPro" id="IPR036188">
    <property type="entry name" value="FAD/NAD-bd_sf"/>
</dbReference>
<evidence type="ECO:0000313" key="13">
    <source>
        <dbReference type="Proteomes" id="UP000636479"/>
    </source>
</evidence>
<dbReference type="PANTHER" id="PTHR10739:SF13">
    <property type="entry name" value="CHOLINE-PHOSPHATE CYTIDYLYLTRANSFERASE"/>
    <property type="match status" value="1"/>
</dbReference>
<dbReference type="SUPFAM" id="SSF51905">
    <property type="entry name" value="FAD/NAD(P)-binding domain"/>
    <property type="match status" value="1"/>
</dbReference>
<dbReference type="Pfam" id="PF07992">
    <property type="entry name" value="Pyr_redox_2"/>
    <property type="match status" value="1"/>
</dbReference>
<dbReference type="Pfam" id="PF01467">
    <property type="entry name" value="CTP_transf_like"/>
    <property type="match status" value="1"/>
</dbReference>
<feature type="compositionally biased region" description="Acidic residues" evidence="9">
    <location>
        <begin position="28"/>
        <end position="37"/>
    </location>
</feature>
<evidence type="ECO:0000256" key="4">
    <source>
        <dbReference type="ARBA" id="ARBA00022695"/>
    </source>
</evidence>
<dbReference type="GO" id="GO:0016491">
    <property type="term" value="F:oxidoreductase activity"/>
    <property type="evidence" value="ECO:0007669"/>
    <property type="project" value="InterPro"/>
</dbReference>
<keyword evidence="7" id="KW-1208">Phospholipid metabolism</keyword>
<comment type="caution">
    <text evidence="12">The sequence shown here is derived from an EMBL/GenBank/DDBJ whole genome shotgun (WGS) entry which is preliminary data.</text>
</comment>
<name>A0A8H6VX48_9AGAR</name>
<dbReference type="InterPro" id="IPR014729">
    <property type="entry name" value="Rossmann-like_a/b/a_fold"/>
</dbReference>
<keyword evidence="13" id="KW-1185">Reference proteome</keyword>
<proteinExistence type="inferred from homology"/>
<feature type="compositionally biased region" description="Polar residues" evidence="9">
    <location>
        <begin position="52"/>
        <end position="70"/>
    </location>
</feature>
<dbReference type="GeneID" id="59348570"/>
<feature type="region of interest" description="Disordered" evidence="9">
    <location>
        <begin position="1"/>
        <end position="127"/>
    </location>
</feature>
<dbReference type="EMBL" id="JACAZF010000008">
    <property type="protein sequence ID" value="KAF7297107.1"/>
    <property type="molecule type" value="Genomic_DNA"/>
</dbReference>
<dbReference type="PRINTS" id="PR00368">
    <property type="entry name" value="FADPNR"/>
</dbReference>
<dbReference type="GO" id="GO:0031210">
    <property type="term" value="F:phosphatidylcholine binding"/>
    <property type="evidence" value="ECO:0007669"/>
    <property type="project" value="TreeGrafter"/>
</dbReference>
<evidence type="ECO:0000256" key="3">
    <source>
        <dbReference type="ARBA" id="ARBA00022679"/>
    </source>
</evidence>
<feature type="compositionally biased region" description="Polar residues" evidence="9">
    <location>
        <begin position="86"/>
        <end position="95"/>
    </location>
</feature>
<sequence length="818" mass="90166">MSKLVSTLHSKRSQRAMEIDSQSPAYDASEEDNDPLSESDGPHHPPTRKRALNNSNATAKRHQLAQSIISDSDGVDSPTYDGDVESSATATSTTRPHLREHHHTTSTSTFEGNETVEPATTDDEEEMKLAASTLSEPAPAPVSTAAFDPAALTPEDIRDYVQKAINGDDGRVYKTNPPPLDRPARIYADGVYDLFHFGHALQLRQAKLSFPSVYLLVGVNSDEQVREHKARGIMTHAERLEAVRHCRWVDQVVPDAPWIIDQAFIDKHQIDYVAHDEVPYAAVGHDDVYAFCKKQGKFLPTRRTPGVSTSELLERIVSGYRHRMFDEKLEKMGHSELKAEGSDYDDSRMGSRRESRVASPVPVWPGVTPSIRYVSFNMPTDTLRFFGKILTFGFPLILTAVGRRILAFVHRLTYNPYSTPRDDMTEPQPYSDPKSKNIVVLGASFAGMQVAQRLAETLPSGFRVILVEKNSKFHFQWVLPRFGVAPGLDRWAPFIPYDGSMKGVTMAAGSVELVFGEARNVSAGKVLVVLNDQGREAVIPWELLVIATGCTQSAPGNVHNEAELSAFQIKVESPATDRIAIIGGGAVGVELAADIRTFFPEKKLVRIYQSKGTLLSSFGPRLGQHAEKVLKELGVEVVLGQRPRITGTTTLTTDDGEETFDLVIPCTGQKPNSAFLQDMAPNAISKETGHIIVHPSLQISSSTLDDDSHSRIFALGDVAATGGPKMARAAHFQTEIVVKNVNSMIRGEKPKHVYSPVQNYFLEGSIKLTLGKGRFVAYGEESTEGNGNVLVEGKEKKDELGVRMWWWRLGAKYQKPSS</sequence>
<dbReference type="SUPFAM" id="SSF52374">
    <property type="entry name" value="Nucleotidylyl transferase"/>
    <property type="match status" value="1"/>
</dbReference>
<evidence type="ECO:0000259" key="11">
    <source>
        <dbReference type="Pfam" id="PF07992"/>
    </source>
</evidence>
<dbReference type="GO" id="GO:0004105">
    <property type="term" value="F:choline-phosphate cytidylyltransferase activity"/>
    <property type="evidence" value="ECO:0007669"/>
    <property type="project" value="UniProtKB-EC"/>
</dbReference>
<keyword evidence="6" id="KW-0594">Phospholipid biosynthesis</keyword>
<evidence type="ECO:0000256" key="2">
    <source>
        <dbReference type="ARBA" id="ARBA00022516"/>
    </source>
</evidence>
<gene>
    <name evidence="12" type="ORF">MIND_00943600</name>
</gene>
<dbReference type="PANTHER" id="PTHR10739">
    <property type="entry name" value="CYTIDYLYLTRANSFERASE"/>
    <property type="match status" value="1"/>
</dbReference>
<evidence type="ECO:0000256" key="7">
    <source>
        <dbReference type="ARBA" id="ARBA00023264"/>
    </source>
</evidence>
<dbReference type="PRINTS" id="PR00411">
    <property type="entry name" value="PNDRDTASEI"/>
</dbReference>
<dbReference type="CDD" id="cd02174">
    <property type="entry name" value="CCT"/>
    <property type="match status" value="1"/>
</dbReference>
<protein>
    <recommendedName>
        <fullName evidence="8">choline-phosphate cytidylyltransferase</fullName>
        <ecNumber evidence="8">2.7.7.15</ecNumber>
    </recommendedName>
</protein>
<dbReference type="AlphaFoldDB" id="A0A8H6VX48"/>
<evidence type="ECO:0000256" key="8">
    <source>
        <dbReference type="ARBA" id="ARBA00026101"/>
    </source>
</evidence>
<keyword evidence="3 12" id="KW-0808">Transferase</keyword>
<dbReference type="GO" id="GO:0005635">
    <property type="term" value="C:nuclear envelope"/>
    <property type="evidence" value="ECO:0007669"/>
    <property type="project" value="TreeGrafter"/>
</dbReference>
<evidence type="ECO:0000259" key="10">
    <source>
        <dbReference type="Pfam" id="PF01467"/>
    </source>
</evidence>
<keyword evidence="4 12" id="KW-0548">Nucleotidyltransferase</keyword>
<dbReference type="InterPro" id="IPR004821">
    <property type="entry name" value="Cyt_trans-like"/>
</dbReference>
<feature type="domain" description="Cytidyltransferase-like" evidence="10">
    <location>
        <begin position="187"/>
        <end position="314"/>
    </location>
</feature>
<evidence type="ECO:0000313" key="12">
    <source>
        <dbReference type="EMBL" id="KAF7297107.1"/>
    </source>
</evidence>
<dbReference type="Proteomes" id="UP000636479">
    <property type="component" value="Unassembled WGS sequence"/>
</dbReference>
<evidence type="ECO:0000256" key="9">
    <source>
        <dbReference type="SAM" id="MobiDB-lite"/>
    </source>
</evidence>
<dbReference type="OrthoDB" id="17102at2759"/>
<dbReference type="NCBIfam" id="TIGR00125">
    <property type="entry name" value="cyt_tran_rel"/>
    <property type="match status" value="1"/>
</dbReference>
<keyword evidence="5" id="KW-0443">Lipid metabolism</keyword>
<accession>A0A8H6VX48</accession>
<dbReference type="InterPro" id="IPR023753">
    <property type="entry name" value="FAD/NAD-binding_dom"/>
</dbReference>
<evidence type="ECO:0000256" key="6">
    <source>
        <dbReference type="ARBA" id="ARBA00023209"/>
    </source>
</evidence>
<dbReference type="InterPro" id="IPR045049">
    <property type="entry name" value="Pcy1-like"/>
</dbReference>
<organism evidence="12 13">
    <name type="scientific">Mycena indigotica</name>
    <dbReference type="NCBI Taxonomy" id="2126181"/>
    <lineage>
        <taxon>Eukaryota</taxon>
        <taxon>Fungi</taxon>
        <taxon>Dikarya</taxon>
        <taxon>Basidiomycota</taxon>
        <taxon>Agaricomycotina</taxon>
        <taxon>Agaricomycetes</taxon>
        <taxon>Agaricomycetidae</taxon>
        <taxon>Agaricales</taxon>
        <taxon>Marasmiineae</taxon>
        <taxon>Mycenaceae</taxon>
        <taxon>Mycena</taxon>
    </lineage>
</organism>
<feature type="domain" description="FAD/NAD(P)-binding" evidence="11">
    <location>
        <begin position="437"/>
        <end position="733"/>
    </location>
</feature>
<evidence type="ECO:0000256" key="5">
    <source>
        <dbReference type="ARBA" id="ARBA00023098"/>
    </source>
</evidence>
<evidence type="ECO:0000256" key="1">
    <source>
        <dbReference type="ARBA" id="ARBA00010101"/>
    </source>
</evidence>
<keyword evidence="2" id="KW-0444">Lipid biosynthesis</keyword>
<dbReference type="Gene3D" id="3.40.50.620">
    <property type="entry name" value="HUPs"/>
    <property type="match status" value="1"/>
</dbReference>
<dbReference type="InterPro" id="IPR041723">
    <property type="entry name" value="CCT"/>
</dbReference>
<dbReference type="EC" id="2.7.7.15" evidence="8"/>